<feature type="region of interest" description="Disordered" evidence="1">
    <location>
        <begin position="353"/>
        <end position="444"/>
    </location>
</feature>
<evidence type="ECO:0000256" key="3">
    <source>
        <dbReference type="SAM" id="SignalP"/>
    </source>
</evidence>
<proteinExistence type="predicted"/>
<feature type="compositionally biased region" description="Low complexity" evidence="1">
    <location>
        <begin position="380"/>
        <end position="390"/>
    </location>
</feature>
<evidence type="ECO:0000313" key="4">
    <source>
        <dbReference type="EMBL" id="VWO96029.1"/>
    </source>
</evidence>
<dbReference type="CDD" id="cd12087">
    <property type="entry name" value="TM_EGFR-like"/>
    <property type="match status" value="1"/>
</dbReference>
<feature type="compositionally biased region" description="Low complexity" evidence="1">
    <location>
        <begin position="415"/>
        <end position="442"/>
    </location>
</feature>
<feature type="region of interest" description="Disordered" evidence="1">
    <location>
        <begin position="536"/>
        <end position="659"/>
    </location>
</feature>
<feature type="compositionally biased region" description="Pro residues" evidence="1">
    <location>
        <begin position="295"/>
        <end position="314"/>
    </location>
</feature>
<organism evidence="4">
    <name type="scientific">Ganoderma boninense</name>
    <dbReference type="NCBI Taxonomy" id="34458"/>
    <lineage>
        <taxon>Eukaryota</taxon>
        <taxon>Fungi</taxon>
        <taxon>Dikarya</taxon>
        <taxon>Basidiomycota</taxon>
        <taxon>Agaricomycotina</taxon>
        <taxon>Agaricomycetes</taxon>
        <taxon>Polyporales</taxon>
        <taxon>Polyporaceae</taxon>
        <taxon>Ganoderma</taxon>
    </lineage>
</organism>
<feature type="transmembrane region" description="Helical" evidence="2">
    <location>
        <begin position="248"/>
        <end position="273"/>
    </location>
</feature>
<feature type="chain" id="PRO_5023832220" evidence="3">
    <location>
        <begin position="32"/>
        <end position="659"/>
    </location>
</feature>
<feature type="compositionally biased region" description="Polar residues" evidence="1">
    <location>
        <begin position="557"/>
        <end position="580"/>
    </location>
</feature>
<evidence type="ECO:0000256" key="2">
    <source>
        <dbReference type="SAM" id="Phobius"/>
    </source>
</evidence>
<feature type="region of interest" description="Disordered" evidence="1">
    <location>
        <begin position="285"/>
        <end position="314"/>
    </location>
</feature>
<feature type="compositionally biased region" description="Polar residues" evidence="1">
    <location>
        <begin position="640"/>
        <end position="650"/>
    </location>
</feature>
<feature type="signal peptide" evidence="3">
    <location>
        <begin position="1"/>
        <end position="31"/>
    </location>
</feature>
<keyword evidence="2" id="KW-1133">Transmembrane helix</keyword>
<gene>
    <name evidence="4" type="primary">Q2VLJ2</name>
</gene>
<keyword evidence="3" id="KW-0732">Signal</keyword>
<sequence>MFPHSPALVGFGFSSASFAALALALLPQAAARFASITFSTVDQCGNFTIQFAGGDPPDALPLSLAILPLNGTPISIPLPLDVWNSTSQTGAAITFLPYPANTQFIASLDDANGQGAATVSDVLVINPSKSADASCLPTDAPPFAPQFSLNGTLAQCKSFTVDFDASKNISSPTIRAVVPKGVSSPVRETEANATGGVDTYLMDVARDSLVLLQLTDSKTGHSETTTLLPVLGVSTMSNGSDERVTPKVAIIVISVAIGVIALVAAGMIAWYFFYRRKAQQARKFTKLDEAASPSSAPPPDPEKQMPPVPLPVPPRIITTTATAAMPSPLSPADSGYAAYDQFVQNPSYIRMGSTLITPTSPDMKDPFGERPGSSLLGPLSAAARDSASSRLGATALGNNRNGSSTLALAPRSRMGSRAPSPNAAASGSGSPAARQSSASADLLSDKLPGTSPYWGGRLAVTPDNSLASLPDSILRKHTSARSRGSTASVSSVEIDRILEMATIYSGAGDDVEVGLPLARPQPAVTAPATLRSSAYMAGRESRRQSVSSPVGSGSSPTHSRNNSGGAATTLNHSGSHSTLRLNRAFRDPPLAPLPSSPLPSPGGGRPSFSFDGPADRDRDRDGRASRVLPRAVPPLVGRNATASTRGSVYSQDVDPARRS</sequence>
<feature type="compositionally biased region" description="Low complexity" evidence="1">
    <location>
        <begin position="545"/>
        <end position="556"/>
    </location>
</feature>
<protein>
    <submittedName>
        <fullName evidence="4">N/A</fullName>
    </submittedName>
</protein>
<reference evidence="4" key="1">
    <citation type="submission" date="2019-10" db="EMBL/GenBank/DDBJ databases">
        <authorList>
            <person name="Nor Muhammad N."/>
        </authorList>
    </citation>
    <scope>NUCLEOTIDE SEQUENCE</scope>
</reference>
<name>A0A5K1JV47_9APHY</name>
<feature type="compositionally biased region" description="Polar residues" evidence="1">
    <location>
        <begin position="396"/>
        <end position="406"/>
    </location>
</feature>
<keyword evidence="2" id="KW-0472">Membrane</keyword>
<feature type="compositionally biased region" description="Basic and acidic residues" evidence="1">
    <location>
        <begin position="613"/>
        <end position="624"/>
    </location>
</feature>
<evidence type="ECO:0000256" key="1">
    <source>
        <dbReference type="SAM" id="MobiDB-lite"/>
    </source>
</evidence>
<dbReference type="AlphaFoldDB" id="A0A5K1JV47"/>
<keyword evidence="2" id="KW-0812">Transmembrane</keyword>
<dbReference type="EMBL" id="LR725307">
    <property type="protein sequence ID" value="VWO96029.1"/>
    <property type="molecule type" value="Genomic_DNA"/>
</dbReference>
<feature type="compositionally biased region" description="Pro residues" evidence="1">
    <location>
        <begin position="589"/>
        <end position="600"/>
    </location>
</feature>
<accession>A0A5K1JV47</accession>